<name>A0A6A5YET2_9PLEO</name>
<feature type="region of interest" description="Disordered" evidence="1">
    <location>
        <begin position="1"/>
        <end position="28"/>
    </location>
</feature>
<accession>A0A6A5YET2</accession>
<proteinExistence type="predicted"/>
<reference evidence="2" key="1">
    <citation type="journal article" date="2020" name="Stud. Mycol.">
        <title>101 Dothideomycetes genomes: a test case for predicting lifestyles and emergence of pathogens.</title>
        <authorList>
            <person name="Haridas S."/>
            <person name="Albert R."/>
            <person name="Binder M."/>
            <person name="Bloem J."/>
            <person name="Labutti K."/>
            <person name="Salamov A."/>
            <person name="Andreopoulos B."/>
            <person name="Baker S."/>
            <person name="Barry K."/>
            <person name="Bills G."/>
            <person name="Bluhm B."/>
            <person name="Cannon C."/>
            <person name="Castanera R."/>
            <person name="Culley D."/>
            <person name="Daum C."/>
            <person name="Ezra D."/>
            <person name="Gonzalez J."/>
            <person name="Henrissat B."/>
            <person name="Kuo A."/>
            <person name="Liang C."/>
            <person name="Lipzen A."/>
            <person name="Lutzoni F."/>
            <person name="Magnuson J."/>
            <person name="Mondo S."/>
            <person name="Nolan M."/>
            <person name="Ohm R."/>
            <person name="Pangilinan J."/>
            <person name="Park H.-J."/>
            <person name="Ramirez L."/>
            <person name="Alfaro M."/>
            <person name="Sun H."/>
            <person name="Tritt A."/>
            <person name="Yoshinaga Y."/>
            <person name="Zwiers L.-H."/>
            <person name="Turgeon B."/>
            <person name="Goodwin S."/>
            <person name="Spatafora J."/>
            <person name="Crous P."/>
            <person name="Grigoriev I."/>
        </authorList>
    </citation>
    <scope>NUCLEOTIDE SEQUENCE</scope>
    <source>
        <strain evidence="2">CBS 627.86</strain>
    </source>
</reference>
<evidence type="ECO:0000313" key="3">
    <source>
        <dbReference type="Proteomes" id="UP000799770"/>
    </source>
</evidence>
<evidence type="ECO:0000313" key="2">
    <source>
        <dbReference type="EMBL" id="KAF2105214.1"/>
    </source>
</evidence>
<dbReference type="EMBL" id="ML977396">
    <property type="protein sequence ID" value="KAF2105214.1"/>
    <property type="molecule type" value="Genomic_DNA"/>
</dbReference>
<keyword evidence="3" id="KW-1185">Reference proteome</keyword>
<protein>
    <submittedName>
        <fullName evidence="2">Uncharacterized protein</fullName>
    </submittedName>
</protein>
<sequence>MSSSFYNIMPPSSMPIPQPKQADSDKTMPVPGRRCAACLLEKGDTVWVIPGNRCPQCGTSVN</sequence>
<dbReference type="Proteomes" id="UP000799770">
    <property type="component" value="Unassembled WGS sequence"/>
</dbReference>
<organism evidence="2 3">
    <name type="scientific">Lophiotrema nucula</name>
    <dbReference type="NCBI Taxonomy" id="690887"/>
    <lineage>
        <taxon>Eukaryota</taxon>
        <taxon>Fungi</taxon>
        <taxon>Dikarya</taxon>
        <taxon>Ascomycota</taxon>
        <taxon>Pezizomycotina</taxon>
        <taxon>Dothideomycetes</taxon>
        <taxon>Pleosporomycetidae</taxon>
        <taxon>Pleosporales</taxon>
        <taxon>Lophiotremataceae</taxon>
        <taxon>Lophiotrema</taxon>
    </lineage>
</organism>
<evidence type="ECO:0000256" key="1">
    <source>
        <dbReference type="SAM" id="MobiDB-lite"/>
    </source>
</evidence>
<gene>
    <name evidence="2" type="ORF">BDV96DRAFT_560707</name>
</gene>
<dbReference type="OrthoDB" id="6133115at2759"/>
<dbReference type="AlphaFoldDB" id="A0A6A5YET2"/>